<dbReference type="AlphaFoldDB" id="A0A484FB38"/>
<gene>
    <name evidence="1" type="ORF">Cob_v012825</name>
</gene>
<accession>A0A484FB38</accession>
<keyword evidence="2" id="KW-1185">Reference proteome</keyword>
<organism evidence="1 2">
    <name type="scientific">Colletotrichum orbiculare (strain 104-T / ATCC 96160 / CBS 514.97 / LARS 414 / MAFF 240422)</name>
    <name type="common">Cucumber anthracnose fungus</name>
    <name type="synonym">Colletotrichum lagenarium</name>
    <dbReference type="NCBI Taxonomy" id="1213857"/>
    <lineage>
        <taxon>Eukaryota</taxon>
        <taxon>Fungi</taxon>
        <taxon>Dikarya</taxon>
        <taxon>Ascomycota</taxon>
        <taxon>Pezizomycotina</taxon>
        <taxon>Sordariomycetes</taxon>
        <taxon>Hypocreomycetidae</taxon>
        <taxon>Glomerellales</taxon>
        <taxon>Glomerellaceae</taxon>
        <taxon>Colletotrichum</taxon>
        <taxon>Colletotrichum orbiculare species complex</taxon>
    </lineage>
</organism>
<comment type="caution">
    <text evidence="1">The sequence shown here is derived from an EMBL/GenBank/DDBJ whole genome shotgun (WGS) entry which is preliminary data.</text>
</comment>
<reference evidence="2" key="2">
    <citation type="journal article" date="2019" name="Mol. Plant Microbe Interact.">
        <title>Genome sequence resources for four phytopathogenic fungi from the Colletotrichum orbiculare species complex.</title>
        <authorList>
            <person name="Gan P."/>
            <person name="Tsushima A."/>
            <person name="Narusaka M."/>
            <person name="Narusaka Y."/>
            <person name="Takano Y."/>
            <person name="Kubo Y."/>
            <person name="Shirasu K."/>
        </authorList>
    </citation>
    <scope>GENOME REANNOTATION</scope>
    <source>
        <strain evidence="2">104-T / ATCC 96160 / CBS 514.97 / LARS 414 / MAFF 240422</strain>
    </source>
</reference>
<evidence type="ECO:0000313" key="2">
    <source>
        <dbReference type="Proteomes" id="UP000014480"/>
    </source>
</evidence>
<name>A0A484FB38_COLOR</name>
<proteinExistence type="predicted"/>
<dbReference type="EMBL" id="AMCV02000052">
    <property type="protein sequence ID" value="TDZ14267.1"/>
    <property type="molecule type" value="Genomic_DNA"/>
</dbReference>
<evidence type="ECO:0000313" key="1">
    <source>
        <dbReference type="EMBL" id="TDZ14267.1"/>
    </source>
</evidence>
<reference evidence="2" key="1">
    <citation type="journal article" date="2013" name="New Phytol.">
        <title>Comparative genomic and transcriptomic analyses reveal the hemibiotrophic stage shift of Colletotrichum fungi.</title>
        <authorList>
            <person name="Gan P."/>
            <person name="Ikeda K."/>
            <person name="Irieda H."/>
            <person name="Narusaka M."/>
            <person name="O'Connell R.J."/>
            <person name="Narusaka Y."/>
            <person name="Takano Y."/>
            <person name="Kubo Y."/>
            <person name="Shirasu K."/>
        </authorList>
    </citation>
    <scope>NUCLEOTIDE SEQUENCE [LARGE SCALE GENOMIC DNA]</scope>
    <source>
        <strain evidence="2">104-T / ATCC 96160 / CBS 514.97 / LARS 414 / MAFF 240422</strain>
    </source>
</reference>
<sequence length="127" mass="14987">MLSRLTPILATDDDDSRHHLLHFWILSRRFVIYTDKTSYIRHFSKIAIRSKRGSVKIAKTYEMAVRQNETRKVERSNHAMCLSAVSSFRGGLNRENYQKRSQNFVFLPQPRLKQQQVIIHAQAEQED</sequence>
<dbReference type="Proteomes" id="UP000014480">
    <property type="component" value="Unassembled WGS sequence"/>
</dbReference>
<protein>
    <submittedName>
        <fullName evidence="1">Uncharacterized protein</fullName>
    </submittedName>
</protein>